<evidence type="ECO:0000256" key="2">
    <source>
        <dbReference type="ARBA" id="ARBA00008035"/>
    </source>
</evidence>
<dbReference type="Pfam" id="PF10513">
    <property type="entry name" value="EPL1"/>
    <property type="match status" value="1"/>
</dbReference>
<reference evidence="10 11" key="1">
    <citation type="journal article" date="2024" name="Commun. Biol.">
        <title>Comparative genomic analysis of thermophilic fungi reveals convergent evolutionary adaptations and gene losses.</title>
        <authorList>
            <person name="Steindorff A.S."/>
            <person name="Aguilar-Pontes M.V."/>
            <person name="Robinson A.J."/>
            <person name="Andreopoulos B."/>
            <person name="LaButti K."/>
            <person name="Kuo A."/>
            <person name="Mondo S."/>
            <person name="Riley R."/>
            <person name="Otillar R."/>
            <person name="Haridas S."/>
            <person name="Lipzen A."/>
            <person name="Grimwood J."/>
            <person name="Schmutz J."/>
            <person name="Clum A."/>
            <person name="Reid I.D."/>
            <person name="Moisan M.C."/>
            <person name="Butler G."/>
            <person name="Nguyen T.T.M."/>
            <person name="Dewar K."/>
            <person name="Conant G."/>
            <person name="Drula E."/>
            <person name="Henrissat B."/>
            <person name="Hansel C."/>
            <person name="Singer S."/>
            <person name="Hutchinson M.I."/>
            <person name="de Vries R.P."/>
            <person name="Natvig D.O."/>
            <person name="Powell A.J."/>
            <person name="Tsang A."/>
            <person name="Grigoriev I.V."/>
        </authorList>
    </citation>
    <scope>NUCLEOTIDE SEQUENCE [LARGE SCALE GENOMIC DNA]</scope>
    <source>
        <strain evidence="10 11">ATCC 22073</strain>
    </source>
</reference>
<feature type="domain" description="Enhancer of polycomb-like N-terminal" evidence="9">
    <location>
        <begin position="7"/>
        <end position="146"/>
    </location>
</feature>
<evidence type="ECO:0000313" key="11">
    <source>
        <dbReference type="Proteomes" id="UP001600064"/>
    </source>
</evidence>
<feature type="compositionally biased region" description="Low complexity" evidence="8">
    <location>
        <begin position="539"/>
        <end position="569"/>
    </location>
</feature>
<feature type="compositionally biased region" description="Polar residues" evidence="8">
    <location>
        <begin position="589"/>
        <end position="602"/>
    </location>
</feature>
<keyword evidence="11" id="KW-1185">Reference proteome</keyword>
<dbReference type="RefSeq" id="XP_070867283.1">
    <property type="nucleotide sequence ID" value="XM_071009780.1"/>
</dbReference>
<gene>
    <name evidence="10" type="ORF">VTJ83DRAFT_3405</name>
</gene>
<evidence type="ECO:0000256" key="5">
    <source>
        <dbReference type="ARBA" id="ARBA00023242"/>
    </source>
</evidence>
<sequence length="602" mass="69422">MATRKVRYKKLNVKTPLPVLREDQIDPSEYESLQTEAQIATGVEQAEENEYHLQVVLKSAGVAADKEIPVPPPEQSELSYDELYARPSSKPATYIRFSQTVEECVGCMYDMTEDDESFLKSYNQKRPLGQQLSEDDFERIMEVYEDTSYIKAPFASIDQTIVPYDDMLQALRELDRAKIMPHAKDIYEYWKSRRQALNNQPLHPTLKFERHQESDDADPYVCFRRREVRLTRKTRARDVQSAEKLKRLRRELEEGRQLVIAAHNRELMKAELLKTDRAIFEVRAQLKEMKVRLGIKTDDEDLVNQKPQKRKAPEAPAVQRQPPPTRLTIATRNETRPAEADLALLADRLAEKENELRADIEKKVQSHNEWNRNHLDLTRGPLSPVHGPRPDPSFRPAKTQYLMTPPASASSVSLEEPTPMDLDKPQPQDLQSVFKFRGVARDQESRENPPMYRRRIGRLNRLWIDRRGMVSPPRDVSADVLDRWKYDQSSDDEDDVPEYEVDPFDTTALRFRASIPLPPWMTSRVGVPIIRAPLPPPQQLQQQQQLLQQQQQQQQQLQQPQPPGQKLQPQPGPQPVPQPAPQAVPQPQMAQTGITSSMRTVG</sequence>
<evidence type="ECO:0000256" key="8">
    <source>
        <dbReference type="SAM" id="MobiDB-lite"/>
    </source>
</evidence>
<evidence type="ECO:0000313" key="10">
    <source>
        <dbReference type="EMBL" id="KAL2268559.1"/>
    </source>
</evidence>
<proteinExistence type="inferred from homology"/>
<evidence type="ECO:0000256" key="4">
    <source>
        <dbReference type="ARBA" id="ARBA00023163"/>
    </source>
</evidence>
<dbReference type="Proteomes" id="UP001600064">
    <property type="component" value="Unassembled WGS sequence"/>
</dbReference>
<dbReference type="InterPro" id="IPR024943">
    <property type="entry name" value="Enhancer_polycomb"/>
</dbReference>
<keyword evidence="5 7" id="KW-0539">Nucleus</keyword>
<evidence type="ECO:0000256" key="7">
    <source>
        <dbReference type="RuleBase" id="RU361124"/>
    </source>
</evidence>
<feature type="compositionally biased region" description="Pro residues" evidence="8">
    <location>
        <begin position="570"/>
        <end position="584"/>
    </location>
</feature>
<feature type="region of interest" description="Disordered" evidence="8">
    <location>
        <begin position="531"/>
        <end position="602"/>
    </location>
</feature>
<name>A0ABR4DG64_9PEZI</name>
<comment type="caution">
    <text evidence="10">The sequence shown here is derived from an EMBL/GenBank/DDBJ whole genome shotgun (WGS) entry which is preliminary data.</text>
</comment>
<evidence type="ECO:0000256" key="6">
    <source>
        <dbReference type="ARBA" id="ARBA00025513"/>
    </source>
</evidence>
<dbReference type="InterPro" id="IPR019542">
    <property type="entry name" value="Enhancer_polycomb-like_N"/>
</dbReference>
<organism evidence="10 11">
    <name type="scientific">Remersonia thermophila</name>
    <dbReference type="NCBI Taxonomy" id="72144"/>
    <lineage>
        <taxon>Eukaryota</taxon>
        <taxon>Fungi</taxon>
        <taxon>Dikarya</taxon>
        <taxon>Ascomycota</taxon>
        <taxon>Pezizomycotina</taxon>
        <taxon>Sordariomycetes</taxon>
        <taxon>Sordariomycetidae</taxon>
        <taxon>Sordariales</taxon>
        <taxon>Sordariales incertae sedis</taxon>
        <taxon>Remersonia</taxon>
    </lineage>
</organism>
<keyword evidence="3 7" id="KW-0805">Transcription regulation</keyword>
<dbReference type="EMBL" id="JAZGUE010000003">
    <property type="protein sequence ID" value="KAL2268559.1"/>
    <property type="molecule type" value="Genomic_DNA"/>
</dbReference>
<accession>A0ABR4DG64</accession>
<feature type="region of interest" description="Disordered" evidence="8">
    <location>
        <begin position="405"/>
        <end position="427"/>
    </location>
</feature>
<dbReference type="GeneID" id="98124424"/>
<comment type="function">
    <text evidence="6">Component of the NuA4 histone acetyltransferase complex which is involved in transcriptional activation of selected genes principally by acetylation of nucleosomal histone H4 and H2A. The NuA4 complex is also involved in DNA repair. Involved in gene silencing by neighboring heterochromatin, blockage of the silencing spreading along the chromosome, and required for cell cycle progression through G2/M.</text>
</comment>
<comment type="similarity">
    <text evidence="2 7">Belongs to the enhancer of polycomb family.</text>
</comment>
<evidence type="ECO:0000256" key="1">
    <source>
        <dbReference type="ARBA" id="ARBA00004123"/>
    </source>
</evidence>
<evidence type="ECO:0000256" key="3">
    <source>
        <dbReference type="ARBA" id="ARBA00023015"/>
    </source>
</evidence>
<keyword evidence="4 7" id="KW-0804">Transcription</keyword>
<feature type="region of interest" description="Disordered" evidence="8">
    <location>
        <begin position="304"/>
        <end position="335"/>
    </location>
</feature>
<protein>
    <recommendedName>
        <fullName evidence="7">Enhancer of polycomb-like protein</fullName>
    </recommendedName>
</protein>
<dbReference type="PANTHER" id="PTHR14898">
    <property type="entry name" value="ENHANCER OF POLYCOMB"/>
    <property type="match status" value="1"/>
</dbReference>
<comment type="subcellular location">
    <subcellularLocation>
        <location evidence="1 7">Nucleus</location>
    </subcellularLocation>
</comment>
<evidence type="ECO:0000259" key="9">
    <source>
        <dbReference type="Pfam" id="PF10513"/>
    </source>
</evidence>